<dbReference type="SUPFAM" id="SSF100950">
    <property type="entry name" value="NagB/RpiA/CoA transferase-like"/>
    <property type="match status" value="1"/>
</dbReference>
<reference evidence="8" key="1">
    <citation type="journal article" date="2020" name="Stud. Mycol.">
        <title>101 Dothideomycetes genomes: A test case for predicting lifestyles and emergence of pathogens.</title>
        <authorList>
            <person name="Haridas S."/>
            <person name="Albert R."/>
            <person name="Binder M."/>
            <person name="Bloem J."/>
            <person name="LaButti K."/>
            <person name="Salamov A."/>
            <person name="Andreopoulos B."/>
            <person name="Baker S."/>
            <person name="Barry K."/>
            <person name="Bills G."/>
            <person name="Bluhm B."/>
            <person name="Cannon C."/>
            <person name="Castanera R."/>
            <person name="Culley D."/>
            <person name="Daum C."/>
            <person name="Ezra D."/>
            <person name="Gonzalez J."/>
            <person name="Henrissat B."/>
            <person name="Kuo A."/>
            <person name="Liang C."/>
            <person name="Lipzen A."/>
            <person name="Lutzoni F."/>
            <person name="Magnuson J."/>
            <person name="Mondo S."/>
            <person name="Nolan M."/>
            <person name="Ohm R."/>
            <person name="Pangilinan J."/>
            <person name="Park H.-J."/>
            <person name="Ramirez L."/>
            <person name="Alfaro M."/>
            <person name="Sun H."/>
            <person name="Tritt A."/>
            <person name="Yoshinaga Y."/>
            <person name="Zwiers L.-H."/>
            <person name="Turgeon B."/>
            <person name="Goodwin S."/>
            <person name="Spatafora J."/>
            <person name="Crous P."/>
            <person name="Grigoriev I."/>
        </authorList>
    </citation>
    <scope>NUCLEOTIDE SEQUENCE [LARGE SCALE GENOMIC DNA]</scope>
    <source>
        <strain evidence="8">CBS 304.66</strain>
    </source>
</reference>
<accession>A0A9P4K2J2</accession>
<dbReference type="Proteomes" id="UP000800093">
    <property type="component" value="Unassembled WGS sequence"/>
</dbReference>
<dbReference type="PANTHER" id="PTHR23407:SF1">
    <property type="entry name" value="5-FORMYLTETRAHYDROFOLATE CYCLO-LIGASE"/>
    <property type="match status" value="1"/>
</dbReference>
<dbReference type="InterPro" id="IPR002698">
    <property type="entry name" value="FTHF_cligase"/>
</dbReference>
<dbReference type="GO" id="GO:0005739">
    <property type="term" value="C:mitochondrion"/>
    <property type="evidence" value="ECO:0007669"/>
    <property type="project" value="TreeGrafter"/>
</dbReference>
<evidence type="ECO:0000256" key="6">
    <source>
        <dbReference type="PIRSR" id="PIRSR006806-1"/>
    </source>
</evidence>
<comment type="caution">
    <text evidence="7">The sequence shown here is derived from an EMBL/GenBank/DDBJ whole genome shotgun (WGS) entry which is preliminary data.</text>
</comment>
<evidence type="ECO:0000256" key="3">
    <source>
        <dbReference type="ARBA" id="ARBA00022840"/>
    </source>
</evidence>
<dbReference type="InterPro" id="IPR037171">
    <property type="entry name" value="NagB/RpiA_transferase-like"/>
</dbReference>
<keyword evidence="3 6" id="KW-0067">ATP-binding</keyword>
<dbReference type="PIRSF" id="PIRSF006806">
    <property type="entry name" value="FTHF_cligase"/>
    <property type="match status" value="1"/>
</dbReference>
<organism evidence="7 8">
    <name type="scientific">Lojkania enalia</name>
    <dbReference type="NCBI Taxonomy" id="147567"/>
    <lineage>
        <taxon>Eukaryota</taxon>
        <taxon>Fungi</taxon>
        <taxon>Dikarya</taxon>
        <taxon>Ascomycota</taxon>
        <taxon>Pezizomycotina</taxon>
        <taxon>Dothideomycetes</taxon>
        <taxon>Pleosporomycetidae</taxon>
        <taxon>Pleosporales</taxon>
        <taxon>Pleosporales incertae sedis</taxon>
        <taxon>Lojkania</taxon>
    </lineage>
</organism>
<dbReference type="EMBL" id="ML986674">
    <property type="protein sequence ID" value="KAF2260721.1"/>
    <property type="molecule type" value="Genomic_DNA"/>
</dbReference>
<evidence type="ECO:0000256" key="2">
    <source>
        <dbReference type="ARBA" id="ARBA00022741"/>
    </source>
</evidence>
<feature type="binding site" evidence="6">
    <location>
        <begin position="9"/>
        <end position="13"/>
    </location>
    <ligand>
        <name>ATP</name>
        <dbReference type="ChEBI" id="CHEBI:30616"/>
    </ligand>
</feature>
<name>A0A9P4K2J2_9PLEO</name>
<sequence length="242" mass="26647">MAASITTSKKELRKKIKSILSRLPEAAAATQSFNATKAVLSMPEYKAANRISVYLSMPSGEISTSGIVHDALKQGKRVFIPYTYKLTSPKEGQPKSIMDMLELQSVGDYESLKPDKWDIPTPNEDSISSRANCFGGMGITQGETTPSEECLDLIIMPGMAFDCHLGRLGHGKGFYDYFLSRCHAISQLPFRANSRVVALALTEQILPINQDIPMDVRDYCLDAIALGSGDILRRNVHLDSEK</sequence>
<feature type="binding site" evidence="6">
    <location>
        <position position="55"/>
    </location>
    <ligand>
        <name>substrate</name>
    </ligand>
</feature>
<keyword evidence="2 6" id="KW-0547">Nucleotide-binding</keyword>
<evidence type="ECO:0000313" key="8">
    <source>
        <dbReference type="Proteomes" id="UP000800093"/>
    </source>
</evidence>
<dbReference type="OrthoDB" id="2015992at2759"/>
<evidence type="ECO:0000256" key="4">
    <source>
        <dbReference type="ARBA" id="ARBA00036539"/>
    </source>
</evidence>
<dbReference type="GO" id="GO:0009396">
    <property type="term" value="P:folic acid-containing compound biosynthetic process"/>
    <property type="evidence" value="ECO:0007669"/>
    <property type="project" value="TreeGrafter"/>
</dbReference>
<evidence type="ECO:0000256" key="1">
    <source>
        <dbReference type="ARBA" id="ARBA00010638"/>
    </source>
</evidence>
<evidence type="ECO:0000313" key="7">
    <source>
        <dbReference type="EMBL" id="KAF2260721.1"/>
    </source>
</evidence>
<feature type="binding site" evidence="6">
    <location>
        <begin position="167"/>
        <end position="175"/>
    </location>
    <ligand>
        <name>ATP</name>
        <dbReference type="ChEBI" id="CHEBI:30616"/>
    </ligand>
</feature>
<comment type="similarity">
    <text evidence="1">Belongs to the 5-formyltetrahydrofolate cyclo-ligase family.</text>
</comment>
<protein>
    <recommendedName>
        <fullName evidence="5">5-formyltetrahydrofolate cyclo-ligase</fullName>
        <ecNumber evidence="5">6.3.3.2</ecNumber>
    </recommendedName>
</protein>
<dbReference type="InterPro" id="IPR024185">
    <property type="entry name" value="FTHF_cligase-like_sf"/>
</dbReference>
<comment type="catalytic activity">
    <reaction evidence="4">
        <text>(6S)-5-formyl-5,6,7,8-tetrahydrofolate + ATP = (6R)-5,10-methenyltetrahydrofolate + ADP + phosphate</text>
        <dbReference type="Rhea" id="RHEA:10488"/>
        <dbReference type="ChEBI" id="CHEBI:30616"/>
        <dbReference type="ChEBI" id="CHEBI:43474"/>
        <dbReference type="ChEBI" id="CHEBI:57455"/>
        <dbReference type="ChEBI" id="CHEBI:57457"/>
        <dbReference type="ChEBI" id="CHEBI:456216"/>
        <dbReference type="EC" id="6.3.3.2"/>
    </reaction>
</comment>
<dbReference type="GO" id="GO:0035999">
    <property type="term" value="P:tetrahydrofolate interconversion"/>
    <property type="evidence" value="ECO:0007669"/>
    <property type="project" value="TreeGrafter"/>
</dbReference>
<proteinExistence type="inferred from homology"/>
<dbReference type="EC" id="6.3.3.2" evidence="5"/>
<evidence type="ECO:0000256" key="5">
    <source>
        <dbReference type="ARBA" id="ARBA00038966"/>
    </source>
</evidence>
<feature type="binding site" evidence="6">
    <location>
        <position position="61"/>
    </location>
    <ligand>
        <name>substrate</name>
    </ligand>
</feature>
<dbReference type="GO" id="GO:0030272">
    <property type="term" value="F:5-formyltetrahydrofolate cyclo-ligase activity"/>
    <property type="evidence" value="ECO:0007669"/>
    <property type="project" value="UniProtKB-EC"/>
</dbReference>
<dbReference type="AlphaFoldDB" id="A0A9P4K2J2"/>
<dbReference type="GO" id="GO:0016740">
    <property type="term" value="F:transferase activity"/>
    <property type="evidence" value="ECO:0007669"/>
    <property type="project" value="UniProtKB-KW"/>
</dbReference>
<dbReference type="Pfam" id="PF01812">
    <property type="entry name" value="5-FTHF_cyc-lig"/>
    <property type="match status" value="1"/>
</dbReference>
<keyword evidence="8" id="KW-1185">Reference proteome</keyword>
<dbReference type="FunFam" id="3.40.50.10420:FF:000007">
    <property type="entry name" value="5-formyltetrahydrofolate cyclo-ligase"/>
    <property type="match status" value="1"/>
</dbReference>
<dbReference type="Gene3D" id="3.40.50.10420">
    <property type="entry name" value="NagB/RpiA/CoA transferase-like"/>
    <property type="match status" value="1"/>
</dbReference>
<dbReference type="GO" id="GO:0005524">
    <property type="term" value="F:ATP binding"/>
    <property type="evidence" value="ECO:0007669"/>
    <property type="project" value="UniProtKB-KW"/>
</dbReference>
<dbReference type="PANTHER" id="PTHR23407">
    <property type="entry name" value="ATPASE INHIBITOR/5-FORMYLTETRAHYDROFOLATE CYCLO-LIGASE"/>
    <property type="match status" value="1"/>
</dbReference>
<gene>
    <name evidence="7" type="ORF">CC78DRAFT_522888</name>
</gene>